<organism evidence="1 2">
    <name type="scientific">Limnoglobus roseus</name>
    <dbReference type="NCBI Taxonomy" id="2598579"/>
    <lineage>
        <taxon>Bacteria</taxon>
        <taxon>Pseudomonadati</taxon>
        <taxon>Planctomycetota</taxon>
        <taxon>Planctomycetia</taxon>
        <taxon>Gemmatales</taxon>
        <taxon>Gemmataceae</taxon>
        <taxon>Limnoglobus</taxon>
    </lineage>
</organism>
<dbReference type="KEGG" id="lrs:PX52LOC_02730"/>
<accession>A0A5C1AF77</accession>
<dbReference type="RefSeq" id="WP_168218975.1">
    <property type="nucleotide sequence ID" value="NZ_CP042425.1"/>
</dbReference>
<dbReference type="AlphaFoldDB" id="A0A5C1AF77"/>
<dbReference type="SUPFAM" id="SSF55729">
    <property type="entry name" value="Acyl-CoA N-acyltransferases (Nat)"/>
    <property type="match status" value="1"/>
</dbReference>
<protein>
    <submittedName>
        <fullName evidence="1">Uncharacterized protein</fullName>
    </submittedName>
</protein>
<dbReference type="InterPro" id="IPR016181">
    <property type="entry name" value="Acyl_CoA_acyltransferase"/>
</dbReference>
<proteinExistence type="predicted"/>
<dbReference type="EMBL" id="CP042425">
    <property type="protein sequence ID" value="QEL15794.1"/>
    <property type="molecule type" value="Genomic_DNA"/>
</dbReference>
<dbReference type="Gene3D" id="3.40.630.30">
    <property type="match status" value="1"/>
</dbReference>
<reference evidence="2" key="1">
    <citation type="submission" date="2019-08" db="EMBL/GenBank/DDBJ databases">
        <title>Limnoglobus roseus gen. nov., sp. nov., a novel freshwater planctomycete with a giant genome from the family Gemmataceae.</title>
        <authorList>
            <person name="Kulichevskaya I.S."/>
            <person name="Naumoff D.G."/>
            <person name="Miroshnikov K."/>
            <person name="Ivanova A."/>
            <person name="Philippov D.A."/>
            <person name="Hakobyan A."/>
            <person name="Rijpstra I.C."/>
            <person name="Sinninghe Damste J.S."/>
            <person name="Liesack W."/>
            <person name="Dedysh S.N."/>
        </authorList>
    </citation>
    <scope>NUCLEOTIDE SEQUENCE [LARGE SCALE GENOMIC DNA]</scope>
    <source>
        <strain evidence="2">PX52</strain>
    </source>
</reference>
<evidence type="ECO:0000313" key="2">
    <source>
        <dbReference type="Proteomes" id="UP000324974"/>
    </source>
</evidence>
<evidence type="ECO:0000313" key="1">
    <source>
        <dbReference type="EMBL" id="QEL15794.1"/>
    </source>
</evidence>
<gene>
    <name evidence="1" type="ORF">PX52LOC_02730</name>
</gene>
<name>A0A5C1AF77_9BACT</name>
<dbReference type="Proteomes" id="UP000324974">
    <property type="component" value="Chromosome"/>
</dbReference>
<sequence>MYVITLQSRDDLWLSDGSRSDWPYFAGWHYRSHHLAFTRRVTLLWHGEQPVGVCVFAAPAASLTLRSHFFGLKNPRSGVALSALNQQLWLLQRVVLHPTYRGAGIAADFVRRACQLCPVDWIETLSAMGHANPFFERAGFARVGTIRHSSSRSRHGAYAASARLSAESLRKSRHSEPVYYVFDNRGRHSVGG</sequence>
<keyword evidence="2" id="KW-1185">Reference proteome</keyword>